<dbReference type="AlphaFoldDB" id="A0A915I3Z6"/>
<reference evidence="3" key="1">
    <citation type="submission" date="2022-11" db="UniProtKB">
        <authorList>
            <consortium name="WormBaseParasite"/>
        </authorList>
    </citation>
    <scope>IDENTIFICATION</scope>
</reference>
<accession>A0A915I3Z6</accession>
<keyword evidence="2" id="KW-1185">Reference proteome</keyword>
<proteinExistence type="predicted"/>
<evidence type="ECO:0000313" key="3">
    <source>
        <dbReference type="WBParaSite" id="nRc.2.0.1.t08857-RA"/>
    </source>
</evidence>
<feature type="region of interest" description="Disordered" evidence="1">
    <location>
        <begin position="134"/>
        <end position="157"/>
    </location>
</feature>
<protein>
    <submittedName>
        <fullName evidence="3">Uncharacterized protein</fullName>
    </submittedName>
</protein>
<sequence length="157" mass="17565">MESVDGVDLVSMMPPRLTILPLDFTAGHQVGHHDQHGQIDWHNDVANFCLTVQIEFGIDTNRQWTLHPIHGRSVENSFADDAAQHQGDAAALTFPVPGGKTDAEPHISPGNIPSVAHFFLERRFDCLKNQRPGHRVANHENEQTDATDEKCEQLFEK</sequence>
<dbReference type="WBParaSite" id="nRc.2.0.1.t08857-RA">
    <property type="protein sequence ID" value="nRc.2.0.1.t08857-RA"/>
    <property type="gene ID" value="nRc.2.0.1.g08857"/>
</dbReference>
<name>A0A915I3Z6_ROMCU</name>
<evidence type="ECO:0000313" key="2">
    <source>
        <dbReference type="Proteomes" id="UP000887565"/>
    </source>
</evidence>
<evidence type="ECO:0000256" key="1">
    <source>
        <dbReference type="SAM" id="MobiDB-lite"/>
    </source>
</evidence>
<feature type="compositionally biased region" description="Basic and acidic residues" evidence="1">
    <location>
        <begin position="137"/>
        <end position="157"/>
    </location>
</feature>
<organism evidence="2 3">
    <name type="scientific">Romanomermis culicivorax</name>
    <name type="common">Nematode worm</name>
    <dbReference type="NCBI Taxonomy" id="13658"/>
    <lineage>
        <taxon>Eukaryota</taxon>
        <taxon>Metazoa</taxon>
        <taxon>Ecdysozoa</taxon>
        <taxon>Nematoda</taxon>
        <taxon>Enoplea</taxon>
        <taxon>Dorylaimia</taxon>
        <taxon>Mermithida</taxon>
        <taxon>Mermithoidea</taxon>
        <taxon>Mermithidae</taxon>
        <taxon>Romanomermis</taxon>
    </lineage>
</organism>
<dbReference type="Proteomes" id="UP000887565">
    <property type="component" value="Unplaced"/>
</dbReference>